<evidence type="ECO:0000256" key="9">
    <source>
        <dbReference type="ARBA" id="ARBA00022824"/>
    </source>
</evidence>
<evidence type="ECO:0000313" key="17">
    <source>
        <dbReference type="Ensembl" id="ENSSMAP00000005636.2"/>
    </source>
</evidence>
<dbReference type="Gene3D" id="2.60.40.150">
    <property type="entry name" value="C2 domain"/>
    <property type="match status" value="8"/>
</dbReference>
<dbReference type="InterPro" id="IPR051634">
    <property type="entry name" value="Extended_Synaptotagmin"/>
</dbReference>
<accession>A0A8D2ZPR6</accession>
<dbReference type="PANTHER" id="PTHR45761:SF7">
    <property type="entry name" value="EXTENDED SYNAPTOTAGMIN-1 ISOFORM X1"/>
    <property type="match status" value="1"/>
</dbReference>
<feature type="domain" description="C2" evidence="15">
    <location>
        <begin position="758"/>
        <end position="882"/>
    </location>
</feature>
<keyword evidence="13" id="KW-0446">Lipid-binding</keyword>
<reference evidence="17" key="2">
    <citation type="submission" date="2025-08" db="UniProtKB">
        <authorList>
            <consortium name="Ensembl"/>
        </authorList>
    </citation>
    <scope>IDENTIFICATION</scope>
</reference>
<evidence type="ECO:0000256" key="7">
    <source>
        <dbReference type="ARBA" id="ARBA00022723"/>
    </source>
</evidence>
<keyword evidence="6" id="KW-0812">Transmembrane</keyword>
<evidence type="ECO:0000256" key="10">
    <source>
        <dbReference type="ARBA" id="ARBA00022837"/>
    </source>
</evidence>
<dbReference type="GO" id="GO:0006869">
    <property type="term" value="P:lipid transport"/>
    <property type="evidence" value="ECO:0007669"/>
    <property type="project" value="UniProtKB-KW"/>
</dbReference>
<comment type="similarity">
    <text evidence="3">Belongs to the extended synaptotagmin family.</text>
</comment>
<evidence type="ECO:0000256" key="14">
    <source>
        <dbReference type="ARBA" id="ARBA00023136"/>
    </source>
</evidence>
<dbReference type="FunFam" id="2.60.40.150:FF:000106">
    <property type="entry name" value="extended synaptotagmin-1 isoform X1"/>
    <property type="match status" value="2"/>
</dbReference>
<evidence type="ECO:0000256" key="6">
    <source>
        <dbReference type="ARBA" id="ARBA00022692"/>
    </source>
</evidence>
<feature type="domain" description="C2" evidence="15">
    <location>
        <begin position="1245"/>
        <end position="1361"/>
    </location>
</feature>
<keyword evidence="7" id="KW-0479">Metal-binding</keyword>
<evidence type="ECO:0000256" key="4">
    <source>
        <dbReference type="ARBA" id="ARBA00022448"/>
    </source>
</evidence>
<dbReference type="InterPro" id="IPR000008">
    <property type="entry name" value="C2_dom"/>
</dbReference>
<evidence type="ECO:0008006" key="19">
    <source>
        <dbReference type="Google" id="ProtNLM"/>
    </source>
</evidence>
<evidence type="ECO:0000256" key="8">
    <source>
        <dbReference type="ARBA" id="ARBA00022737"/>
    </source>
</evidence>
<dbReference type="GeneTree" id="ENSGT00940000156561"/>
<evidence type="ECO:0000256" key="11">
    <source>
        <dbReference type="ARBA" id="ARBA00022989"/>
    </source>
</evidence>
<feature type="domain" description="C2" evidence="15">
    <location>
        <begin position="265"/>
        <end position="385"/>
    </location>
</feature>
<dbReference type="CDD" id="cd04050">
    <property type="entry name" value="C2B_Synaptotagmin-like"/>
    <property type="match status" value="2"/>
</dbReference>
<keyword evidence="8" id="KW-0677">Repeat</keyword>
<reference evidence="17" key="1">
    <citation type="submission" date="2023-05" db="EMBL/GenBank/DDBJ databases">
        <title>High-quality long-read genome of Scophthalmus maximus.</title>
        <authorList>
            <person name="Lien S."/>
            <person name="Martinez P."/>
        </authorList>
    </citation>
    <scope>NUCLEOTIDE SEQUENCE [LARGE SCALE GENOMIC DNA]</scope>
</reference>
<dbReference type="FunFam" id="2.60.40.150:FF:000025">
    <property type="entry name" value="Extended synaptotagmin 2"/>
    <property type="match status" value="3"/>
</dbReference>
<feature type="domain" description="C2" evidence="15">
    <location>
        <begin position="532"/>
        <end position="654"/>
    </location>
</feature>
<evidence type="ECO:0000256" key="12">
    <source>
        <dbReference type="ARBA" id="ARBA00023055"/>
    </source>
</evidence>
<sequence>SEPSERRRGSFHAVAVLWTFGKCLGALLPVYLAGYYRVSTSLLVCGMMVYTGWKHAREAKEARLRSAMELLDNEQEYASMKGSRIKRDLPAWVRHPRVLQQVWPFVGQYLEKLLVETIAPSIRASSAHLQTLSFTKVDMGDKAMKVVGIKAHTENDKGQVLLDLYISYVGNVEINVEVKRYFCKAGVKGIQLHGMMRVILEPLIGDVPIVGAVSMFFIRRPKLDINWTGLTNMLDIPGLNVMSDSMIMDAIASFLVLPNRLVVPLVAGLHVAQLRSPLPRGVVRIHLLEAQNLAAKDNYVKGVMAGLSDPYAILRVGPQSFTSQHIDNTDSPKWGEMYEVIVHEVPGQELEVEVYDKDTDQDDFLGRTKLDLGIVKKSIVVDDWFTLKDTPSGRVHFRLEWLTLLPSSDRLEQILKRNESVTSKIADPPSSAILVVYLDKAEALPMKKGNKEPSPMVQLSVQDVTRESKTCYTTINPEWEEAFTFFIQDPLKQDIDIQVKDADRVQTLGSLTIPLSRLLSNSNLSLDQWFQLDNSGSASRIYINTVLRGLLRIHLLAGQNLVPKDNLMGGMVKGKSDPYVKMNIGGETFTSSVIKANLNPTWHEMYEVILTQLPGQELFVEVFDKDMDMKDDFMGRWTEYCINLYLKILTMVVIVLFQITIYLLVKLTLASALKVCDRSTSPRWNEAFCYLVQNPREDILVIKFSHSWTLPIGSLVVPIRELLSEPQLVLDQWFNLDGASPESQVLLRAELKNLKEPPSPAIAQPAHTSPDLSFASEGLLRIILLEAQSLVAKDNKMGGMMKGKSDPYAKINVGEVAFKSNVVKENLNPVWNEMYEVVLRPQPEQVVQVELYDKDMDKDDFLGRFKISVSDIIRSQYTDQWFTLDDVKSGRLRLILEWVPAVSCNDDLDQVMQLQSLQSYQNKAVSSAALLFVYMDRAHSLPFKKSGKEPKAGAQLVFGNTTYKTKVCDRSRSPQWNEAFYFLVRDPGEEMLIVKLSSAWDQPMGSLVIPVREMLSEPQLVMDQWMHLDGALPEMTCIKSYRCRLLERLPVCFKSLTMFILQGVLRIHLLEAQNLVAKDNLMGGMVKGKSDPYVKIDIGGIPFKSRVIKENLNPTWNEMYEAVLSGNSVQEIKFEAFDKDLDSDDFLGRCVFSIKLNEVIRSQYTDQVLQLQTLQCFQNKAVPSAALLFVHMERAHSLPLCDRSTNPEWNESFYALVRDPKLQMLVVKARHAGTLPCAAAGSGSGNGQVKLSLAYASRDRKLIVEVHACRGLKDGVDSYVSIMLLPDKSKATKRKTAVKKRDVHPEYNERFEFDLPMEETKFRRLCVSVKNNSASFRSRDVIGQVQIELSQVNLMSGVTDW</sequence>
<dbReference type="InterPro" id="IPR037749">
    <property type="entry name" value="Ext_Synaptotagmin_C2B"/>
</dbReference>
<feature type="domain" description="C2" evidence="15">
    <location>
        <begin position="416"/>
        <end position="530"/>
    </location>
</feature>
<dbReference type="Ensembl" id="ENSSMAT00000005712.2">
    <property type="protein sequence ID" value="ENSSMAP00000005636.2"/>
    <property type="gene ID" value="ENSSMAG00000003413.2"/>
</dbReference>
<dbReference type="CDD" id="cd08391">
    <property type="entry name" value="C2A_C2C_Synaptotagmin_like"/>
    <property type="match status" value="3"/>
</dbReference>
<feature type="domain" description="C2" evidence="15">
    <location>
        <begin position="910"/>
        <end position="1026"/>
    </location>
</feature>
<evidence type="ECO:0000259" key="15">
    <source>
        <dbReference type="PROSITE" id="PS50004"/>
    </source>
</evidence>
<dbReference type="GO" id="GO:0031210">
    <property type="term" value="F:phosphatidylcholine binding"/>
    <property type="evidence" value="ECO:0007669"/>
    <property type="project" value="TreeGrafter"/>
</dbReference>
<dbReference type="PROSITE" id="PS50004">
    <property type="entry name" value="C2"/>
    <property type="match status" value="7"/>
</dbReference>
<keyword evidence="12" id="KW-0445">Lipid transport</keyword>
<name>A0A8D2ZPR6_SCOMX</name>
<keyword evidence="5" id="KW-1003">Cell membrane</keyword>
<comment type="subcellular location">
    <subcellularLocation>
        <location evidence="1">Cell membrane</location>
        <topology evidence="1">Peripheral membrane protein</topology>
    </subcellularLocation>
    <subcellularLocation>
        <location evidence="2">Endoplasmic reticulum membrane</location>
        <topology evidence="2">Multi-pass membrane protein</topology>
    </subcellularLocation>
</comment>
<dbReference type="InterPro" id="IPR037733">
    <property type="entry name" value="Ext_Synaptotagmin_C2A"/>
</dbReference>
<keyword evidence="10" id="KW-0106">Calcium</keyword>
<evidence type="ECO:0000256" key="3">
    <source>
        <dbReference type="ARBA" id="ARBA00005867"/>
    </source>
</evidence>
<dbReference type="GO" id="GO:0005886">
    <property type="term" value="C:plasma membrane"/>
    <property type="evidence" value="ECO:0007669"/>
    <property type="project" value="UniProtKB-SubCell"/>
</dbReference>
<dbReference type="SMART" id="SM00239">
    <property type="entry name" value="C2"/>
    <property type="match status" value="8"/>
</dbReference>
<dbReference type="Pfam" id="PF17047">
    <property type="entry name" value="SMP_LBD"/>
    <property type="match status" value="1"/>
</dbReference>
<gene>
    <name evidence="17" type="primary">esyt1b</name>
</gene>
<evidence type="ECO:0000259" key="16">
    <source>
        <dbReference type="PROSITE" id="PS51847"/>
    </source>
</evidence>
<proteinExistence type="inferred from homology"/>
<evidence type="ECO:0000256" key="2">
    <source>
        <dbReference type="ARBA" id="ARBA00004477"/>
    </source>
</evidence>
<dbReference type="GO" id="GO:0005544">
    <property type="term" value="F:calcium-dependent phospholipid binding"/>
    <property type="evidence" value="ECO:0007669"/>
    <property type="project" value="TreeGrafter"/>
</dbReference>
<feature type="domain" description="C2" evidence="15">
    <location>
        <begin position="1045"/>
        <end position="1169"/>
    </location>
</feature>
<dbReference type="PROSITE" id="PS51847">
    <property type="entry name" value="SMP"/>
    <property type="match status" value="1"/>
</dbReference>
<dbReference type="PANTHER" id="PTHR45761">
    <property type="entry name" value="EXTENDED SYNAPTOTAGMIN-LIKE PROTEIN 2, ISOFORM C"/>
    <property type="match status" value="1"/>
</dbReference>
<dbReference type="Pfam" id="PF00168">
    <property type="entry name" value="C2"/>
    <property type="match status" value="9"/>
</dbReference>
<evidence type="ECO:0000256" key="1">
    <source>
        <dbReference type="ARBA" id="ARBA00004202"/>
    </source>
</evidence>
<protein>
    <recommendedName>
        <fullName evidence="19">Extended synaptotagmin-like protein 1b</fullName>
    </recommendedName>
</protein>
<keyword evidence="11" id="KW-1133">Transmembrane helix</keyword>
<keyword evidence="9" id="KW-0256">Endoplasmic reticulum</keyword>
<organism evidence="17 18">
    <name type="scientific">Scophthalmus maximus</name>
    <name type="common">Turbot</name>
    <name type="synonym">Psetta maxima</name>
    <dbReference type="NCBI Taxonomy" id="52904"/>
    <lineage>
        <taxon>Eukaryota</taxon>
        <taxon>Metazoa</taxon>
        <taxon>Chordata</taxon>
        <taxon>Craniata</taxon>
        <taxon>Vertebrata</taxon>
        <taxon>Euteleostomi</taxon>
        <taxon>Actinopterygii</taxon>
        <taxon>Neopterygii</taxon>
        <taxon>Teleostei</taxon>
        <taxon>Neoteleostei</taxon>
        <taxon>Acanthomorphata</taxon>
        <taxon>Carangaria</taxon>
        <taxon>Pleuronectiformes</taxon>
        <taxon>Pleuronectoidei</taxon>
        <taxon>Scophthalmidae</taxon>
        <taxon>Scophthalmus</taxon>
    </lineage>
</organism>
<evidence type="ECO:0000256" key="5">
    <source>
        <dbReference type="ARBA" id="ARBA00022475"/>
    </source>
</evidence>
<dbReference type="GO" id="GO:0005509">
    <property type="term" value="F:calcium ion binding"/>
    <property type="evidence" value="ECO:0007669"/>
    <property type="project" value="TreeGrafter"/>
</dbReference>
<feature type="domain" description="SMP-LTD" evidence="16">
    <location>
        <begin position="85"/>
        <end position="266"/>
    </location>
</feature>
<dbReference type="InterPro" id="IPR031468">
    <property type="entry name" value="SMP_LBD"/>
</dbReference>
<evidence type="ECO:0000313" key="18">
    <source>
        <dbReference type="Proteomes" id="UP000694558"/>
    </source>
</evidence>
<dbReference type="GO" id="GO:0008429">
    <property type="term" value="F:phosphatidylethanolamine binding"/>
    <property type="evidence" value="ECO:0007669"/>
    <property type="project" value="TreeGrafter"/>
</dbReference>
<keyword evidence="4" id="KW-0813">Transport</keyword>
<dbReference type="GO" id="GO:0061817">
    <property type="term" value="P:endoplasmic reticulum-plasma membrane tethering"/>
    <property type="evidence" value="ECO:0007669"/>
    <property type="project" value="InterPro"/>
</dbReference>
<dbReference type="SUPFAM" id="SSF49562">
    <property type="entry name" value="C2 domain (Calcium/lipid-binding domain, CaLB)"/>
    <property type="match status" value="8"/>
</dbReference>
<dbReference type="GO" id="GO:0035091">
    <property type="term" value="F:phosphatidylinositol binding"/>
    <property type="evidence" value="ECO:0007669"/>
    <property type="project" value="TreeGrafter"/>
</dbReference>
<keyword evidence="14" id="KW-0472">Membrane</keyword>
<dbReference type="Proteomes" id="UP000694558">
    <property type="component" value="Chromosome 6"/>
</dbReference>
<dbReference type="InterPro" id="IPR039010">
    <property type="entry name" value="Synaptotagmin_SMP"/>
</dbReference>
<dbReference type="InterPro" id="IPR035892">
    <property type="entry name" value="C2_domain_sf"/>
</dbReference>
<dbReference type="GO" id="GO:0005789">
    <property type="term" value="C:endoplasmic reticulum membrane"/>
    <property type="evidence" value="ECO:0007669"/>
    <property type="project" value="UniProtKB-SubCell"/>
</dbReference>
<evidence type="ECO:0000256" key="13">
    <source>
        <dbReference type="ARBA" id="ARBA00023121"/>
    </source>
</evidence>